<dbReference type="InParanoid" id="G4ZR43"/>
<name>G4ZR43_PHYSP</name>
<dbReference type="Proteomes" id="UP000002640">
    <property type="component" value="Unassembled WGS sequence"/>
</dbReference>
<dbReference type="EMBL" id="JH159156">
    <property type="protein sequence ID" value="EGZ14265.1"/>
    <property type="molecule type" value="Genomic_DNA"/>
</dbReference>
<dbReference type="OMA" id="IDWATIF"/>
<dbReference type="AlphaFoldDB" id="G4ZR43"/>
<dbReference type="KEGG" id="psoj:PHYSODRAFT_389562"/>
<keyword evidence="2" id="KW-1185">Reference proteome</keyword>
<evidence type="ECO:0000313" key="2">
    <source>
        <dbReference type="Proteomes" id="UP000002640"/>
    </source>
</evidence>
<sequence length="80" mass="8728">VRALRVNLGPVDNISVAVPGPGKLEQLEIDWATIFGYMPKLKRLNLASVPLSSRHFENILEAASKNCPLVEFLGLPCKGD</sequence>
<proteinExistence type="predicted"/>
<protein>
    <submittedName>
        <fullName evidence="1">Uncharacterized protein</fullName>
    </submittedName>
</protein>
<dbReference type="RefSeq" id="XP_009531694.1">
    <property type="nucleotide sequence ID" value="XM_009533399.1"/>
</dbReference>
<accession>G4ZR43</accession>
<organism evidence="1 2">
    <name type="scientific">Phytophthora sojae (strain P6497)</name>
    <name type="common">Soybean stem and root rot agent</name>
    <name type="synonym">Phytophthora megasperma f. sp. glycines</name>
    <dbReference type="NCBI Taxonomy" id="1094619"/>
    <lineage>
        <taxon>Eukaryota</taxon>
        <taxon>Sar</taxon>
        <taxon>Stramenopiles</taxon>
        <taxon>Oomycota</taxon>
        <taxon>Peronosporomycetes</taxon>
        <taxon>Peronosporales</taxon>
        <taxon>Peronosporaceae</taxon>
        <taxon>Phytophthora</taxon>
    </lineage>
</organism>
<gene>
    <name evidence="1" type="ORF">PHYSODRAFT_389562</name>
</gene>
<evidence type="ECO:0000313" key="1">
    <source>
        <dbReference type="EMBL" id="EGZ14265.1"/>
    </source>
</evidence>
<feature type="non-terminal residue" evidence="1">
    <location>
        <position position="80"/>
    </location>
</feature>
<feature type="non-terminal residue" evidence="1">
    <location>
        <position position="1"/>
    </location>
</feature>
<dbReference type="GeneID" id="20651046"/>
<reference evidence="1 2" key="1">
    <citation type="journal article" date="2006" name="Science">
        <title>Phytophthora genome sequences uncover evolutionary origins and mechanisms of pathogenesis.</title>
        <authorList>
            <person name="Tyler B.M."/>
            <person name="Tripathy S."/>
            <person name="Zhang X."/>
            <person name="Dehal P."/>
            <person name="Jiang R.H."/>
            <person name="Aerts A."/>
            <person name="Arredondo F.D."/>
            <person name="Baxter L."/>
            <person name="Bensasson D."/>
            <person name="Beynon J.L."/>
            <person name="Chapman J."/>
            <person name="Damasceno C.M."/>
            <person name="Dorrance A.E."/>
            <person name="Dou D."/>
            <person name="Dickerman A.W."/>
            <person name="Dubchak I.L."/>
            <person name="Garbelotto M."/>
            <person name="Gijzen M."/>
            <person name="Gordon S.G."/>
            <person name="Govers F."/>
            <person name="Grunwald N.J."/>
            <person name="Huang W."/>
            <person name="Ivors K.L."/>
            <person name="Jones R.W."/>
            <person name="Kamoun S."/>
            <person name="Krampis K."/>
            <person name="Lamour K.H."/>
            <person name="Lee M.K."/>
            <person name="McDonald W.H."/>
            <person name="Medina M."/>
            <person name="Meijer H.J."/>
            <person name="Nordberg E.K."/>
            <person name="Maclean D.J."/>
            <person name="Ospina-Giraldo M.D."/>
            <person name="Morris P.F."/>
            <person name="Phuntumart V."/>
            <person name="Putnam N.H."/>
            <person name="Rash S."/>
            <person name="Rose J.K."/>
            <person name="Sakihama Y."/>
            <person name="Salamov A.A."/>
            <person name="Savidor A."/>
            <person name="Scheuring C.F."/>
            <person name="Smith B.M."/>
            <person name="Sobral B.W."/>
            <person name="Terry A."/>
            <person name="Torto-Alalibo T.A."/>
            <person name="Win J."/>
            <person name="Xu Z."/>
            <person name="Zhang H."/>
            <person name="Grigoriev I.V."/>
            <person name="Rokhsar D.S."/>
            <person name="Boore J.L."/>
        </authorList>
    </citation>
    <scope>NUCLEOTIDE SEQUENCE [LARGE SCALE GENOMIC DNA]</scope>
    <source>
        <strain evidence="1 2">P6497</strain>
    </source>
</reference>